<evidence type="ECO:0000313" key="15">
    <source>
        <dbReference type="Proteomes" id="UP000255036"/>
    </source>
</evidence>
<dbReference type="GO" id="GO:0008841">
    <property type="term" value="F:dihydrofolate synthase activity"/>
    <property type="evidence" value="ECO:0007669"/>
    <property type="project" value="TreeGrafter"/>
</dbReference>
<dbReference type="OrthoDB" id="9809356at2"/>
<dbReference type="PANTHER" id="PTHR11136:SF0">
    <property type="entry name" value="DIHYDROFOLATE SYNTHETASE-RELATED"/>
    <property type="match status" value="1"/>
</dbReference>
<keyword evidence="8" id="KW-0460">Magnesium</keyword>
<dbReference type="InterPro" id="IPR013221">
    <property type="entry name" value="Mur_ligase_cen"/>
</dbReference>
<dbReference type="InterPro" id="IPR004101">
    <property type="entry name" value="Mur_ligase_C"/>
</dbReference>
<organism evidence="14 15">
    <name type="scientific">Anaerosacchariphilus polymeriproducens</name>
    <dbReference type="NCBI Taxonomy" id="1812858"/>
    <lineage>
        <taxon>Bacteria</taxon>
        <taxon>Bacillati</taxon>
        <taxon>Bacillota</taxon>
        <taxon>Clostridia</taxon>
        <taxon>Lachnospirales</taxon>
        <taxon>Lachnospiraceae</taxon>
        <taxon>Anaerosacchariphilus</taxon>
    </lineage>
</organism>
<dbReference type="PIRSF" id="PIRSF001563">
    <property type="entry name" value="Folylpolyglu_synth"/>
    <property type="match status" value="1"/>
</dbReference>
<keyword evidence="15" id="KW-1185">Reference proteome</keyword>
<evidence type="ECO:0000256" key="9">
    <source>
        <dbReference type="ARBA" id="ARBA00030592"/>
    </source>
</evidence>
<comment type="caution">
    <text evidence="14">The sequence shown here is derived from an EMBL/GenBank/DDBJ whole genome shotgun (WGS) entry which is preliminary data.</text>
</comment>
<dbReference type="InterPro" id="IPR036615">
    <property type="entry name" value="Mur_ligase_C_dom_sf"/>
</dbReference>
<dbReference type="PANTHER" id="PTHR11136">
    <property type="entry name" value="FOLYLPOLYGLUTAMATE SYNTHASE-RELATED"/>
    <property type="match status" value="1"/>
</dbReference>
<evidence type="ECO:0000256" key="11">
    <source>
        <dbReference type="PIRNR" id="PIRNR001563"/>
    </source>
</evidence>
<evidence type="ECO:0000256" key="1">
    <source>
        <dbReference type="ARBA" id="ARBA00001946"/>
    </source>
</evidence>
<comment type="catalytic activity">
    <reaction evidence="10">
        <text>(6S)-5,6,7,8-tetrahydrofolyl-(gamma-L-Glu)(n) + L-glutamate + ATP = (6S)-5,6,7,8-tetrahydrofolyl-(gamma-L-Glu)(n+1) + ADP + phosphate + H(+)</text>
        <dbReference type="Rhea" id="RHEA:10580"/>
        <dbReference type="Rhea" id="RHEA-COMP:14738"/>
        <dbReference type="Rhea" id="RHEA-COMP:14740"/>
        <dbReference type="ChEBI" id="CHEBI:15378"/>
        <dbReference type="ChEBI" id="CHEBI:29985"/>
        <dbReference type="ChEBI" id="CHEBI:30616"/>
        <dbReference type="ChEBI" id="CHEBI:43474"/>
        <dbReference type="ChEBI" id="CHEBI:141005"/>
        <dbReference type="ChEBI" id="CHEBI:456216"/>
        <dbReference type="EC" id="6.3.2.17"/>
    </reaction>
</comment>
<dbReference type="Proteomes" id="UP000255036">
    <property type="component" value="Unassembled WGS sequence"/>
</dbReference>
<evidence type="ECO:0000256" key="3">
    <source>
        <dbReference type="ARBA" id="ARBA00013025"/>
    </source>
</evidence>
<comment type="cofactor">
    <cofactor evidence="1">
        <name>Mg(2+)</name>
        <dbReference type="ChEBI" id="CHEBI:18420"/>
    </cofactor>
</comment>
<dbReference type="RefSeq" id="WP_115483440.1">
    <property type="nucleotide sequence ID" value="NZ_QRCT01000050.1"/>
</dbReference>
<evidence type="ECO:0000256" key="5">
    <source>
        <dbReference type="ARBA" id="ARBA00022723"/>
    </source>
</evidence>
<evidence type="ECO:0000256" key="7">
    <source>
        <dbReference type="ARBA" id="ARBA00022840"/>
    </source>
</evidence>
<name>A0A371ARQ4_9FIRM</name>
<protein>
    <recommendedName>
        <fullName evidence="3">tetrahydrofolate synthase</fullName>
        <ecNumber evidence="3">6.3.2.17</ecNumber>
    </recommendedName>
    <alternativeName>
        <fullName evidence="9">Tetrahydrofolylpolyglutamate synthase</fullName>
    </alternativeName>
</protein>
<dbReference type="GO" id="GO:0005737">
    <property type="term" value="C:cytoplasm"/>
    <property type="evidence" value="ECO:0007669"/>
    <property type="project" value="TreeGrafter"/>
</dbReference>
<dbReference type="AlphaFoldDB" id="A0A371ARQ4"/>
<gene>
    <name evidence="14" type="ORF">DWV06_17225</name>
</gene>
<feature type="domain" description="Mur ligase C-terminal" evidence="12">
    <location>
        <begin position="295"/>
        <end position="415"/>
    </location>
</feature>
<dbReference type="GO" id="GO:0005524">
    <property type="term" value="F:ATP binding"/>
    <property type="evidence" value="ECO:0007669"/>
    <property type="project" value="UniProtKB-KW"/>
</dbReference>
<dbReference type="SUPFAM" id="SSF53623">
    <property type="entry name" value="MurD-like peptide ligases, catalytic domain"/>
    <property type="match status" value="1"/>
</dbReference>
<comment type="similarity">
    <text evidence="2 11">Belongs to the folylpolyglutamate synthase family.</text>
</comment>
<dbReference type="Pfam" id="PF02875">
    <property type="entry name" value="Mur_ligase_C"/>
    <property type="match status" value="1"/>
</dbReference>
<dbReference type="GO" id="GO:0004326">
    <property type="term" value="F:tetrahydrofolylpolyglutamate synthase activity"/>
    <property type="evidence" value="ECO:0007669"/>
    <property type="project" value="UniProtKB-EC"/>
</dbReference>
<evidence type="ECO:0000256" key="8">
    <source>
        <dbReference type="ARBA" id="ARBA00022842"/>
    </source>
</evidence>
<evidence type="ECO:0000259" key="13">
    <source>
        <dbReference type="Pfam" id="PF08245"/>
    </source>
</evidence>
<evidence type="ECO:0000256" key="4">
    <source>
        <dbReference type="ARBA" id="ARBA00022598"/>
    </source>
</evidence>
<dbReference type="SUPFAM" id="SSF53244">
    <property type="entry name" value="MurD-like peptide ligases, peptide-binding domain"/>
    <property type="match status" value="1"/>
</dbReference>
<keyword evidence="5" id="KW-0479">Metal-binding</keyword>
<dbReference type="Gene3D" id="3.90.190.20">
    <property type="entry name" value="Mur ligase, C-terminal domain"/>
    <property type="match status" value="1"/>
</dbReference>
<evidence type="ECO:0000313" key="14">
    <source>
        <dbReference type="EMBL" id="RDU22259.1"/>
    </source>
</evidence>
<dbReference type="FunFam" id="3.40.1190.10:FF:000011">
    <property type="entry name" value="Folylpolyglutamate synthase/dihydrofolate synthase"/>
    <property type="match status" value="1"/>
</dbReference>
<evidence type="ECO:0000256" key="6">
    <source>
        <dbReference type="ARBA" id="ARBA00022741"/>
    </source>
</evidence>
<dbReference type="InterPro" id="IPR036565">
    <property type="entry name" value="Mur-like_cat_sf"/>
</dbReference>
<dbReference type="Pfam" id="PF08245">
    <property type="entry name" value="Mur_ligase_M"/>
    <property type="match status" value="1"/>
</dbReference>
<feature type="domain" description="Mur ligase central" evidence="13">
    <location>
        <begin position="44"/>
        <end position="269"/>
    </location>
</feature>
<sequence length="432" mass="48671">MNYEETVEYIMGISKFTKKHTLDNTKQLLKELGSPEKKLKIIHVAGTNGKGSVCAYLASLLSQTERKVGLFTSPHLEDIRERIKINGEMISKEIFLEAFQSVEKIANKMEEQGYHYPNFFEFIFAMSLFVFRKEKVEYAVLETGLGGELDATNAVEKPVAAIITSISLDHTDILGDSIEKIAKAKAGIIKPHIPIIFDGNNETAARVIERKAEECLSPNLKITKDSVKISKITEKNIDFYFQSSYYCTSITVPFVAKYQVMNAALAIKALETLEISREISTEQLRSAIINVKWEGRMEQVLDGVILDGAHNEDGVKAFLETANELVKGRKLIILFSALKDKYYKKMIERIATGLSPECIIVTQISNERAASMNELETTFRKYTESEIIAERKIETAFSKALEKKGENGIVFAVGSLYMIGELKGVIRRYYHD</sequence>
<dbReference type="EC" id="6.3.2.17" evidence="3"/>
<keyword evidence="4 11" id="KW-0436">Ligase</keyword>
<dbReference type="Gene3D" id="3.40.1190.10">
    <property type="entry name" value="Mur-like, catalytic domain"/>
    <property type="match status" value="1"/>
</dbReference>
<dbReference type="GO" id="GO:0046872">
    <property type="term" value="F:metal ion binding"/>
    <property type="evidence" value="ECO:0007669"/>
    <property type="project" value="UniProtKB-KW"/>
</dbReference>
<dbReference type="EMBL" id="QRCT01000050">
    <property type="protein sequence ID" value="RDU22259.1"/>
    <property type="molecule type" value="Genomic_DNA"/>
</dbReference>
<evidence type="ECO:0000256" key="10">
    <source>
        <dbReference type="ARBA" id="ARBA00047493"/>
    </source>
</evidence>
<reference evidence="14 15" key="1">
    <citation type="submission" date="2018-07" db="EMBL/GenBank/DDBJ databases">
        <title>Anaerosacharophilus polymeroproducens gen. nov. sp. nov., an anaerobic bacterium isolated from salt field.</title>
        <authorList>
            <person name="Kim W."/>
            <person name="Yang S.-H."/>
            <person name="Oh J."/>
            <person name="Lee J.-H."/>
            <person name="Kwon K.K."/>
        </authorList>
    </citation>
    <scope>NUCLEOTIDE SEQUENCE [LARGE SCALE GENOMIC DNA]</scope>
    <source>
        <strain evidence="14 15">MCWD5</strain>
    </source>
</reference>
<keyword evidence="6 11" id="KW-0547">Nucleotide-binding</keyword>
<accession>A0A371ARQ4</accession>
<proteinExistence type="inferred from homology"/>
<dbReference type="NCBIfam" id="TIGR01499">
    <property type="entry name" value="folC"/>
    <property type="match status" value="1"/>
</dbReference>
<evidence type="ECO:0000259" key="12">
    <source>
        <dbReference type="Pfam" id="PF02875"/>
    </source>
</evidence>
<dbReference type="InterPro" id="IPR001645">
    <property type="entry name" value="Folylpolyglutamate_synth"/>
</dbReference>
<evidence type="ECO:0000256" key="2">
    <source>
        <dbReference type="ARBA" id="ARBA00008276"/>
    </source>
</evidence>
<keyword evidence="7 11" id="KW-0067">ATP-binding</keyword>